<proteinExistence type="predicted"/>
<dbReference type="CDD" id="cd10910">
    <property type="entry name" value="PIN_limkain_b1_N_like"/>
    <property type="match status" value="1"/>
</dbReference>
<dbReference type="Pfam" id="PF01936">
    <property type="entry name" value="NYN"/>
    <property type="match status" value="1"/>
</dbReference>
<dbReference type="Gene3D" id="3.40.50.1010">
    <property type="entry name" value="5'-nuclease"/>
    <property type="match status" value="1"/>
</dbReference>
<reference evidence="2" key="2">
    <citation type="submission" date="2022-01" db="EMBL/GenBank/DDBJ databases">
        <authorList>
            <person name="Yamashiro T."/>
            <person name="Shiraishi A."/>
            <person name="Satake H."/>
            <person name="Nakayama K."/>
        </authorList>
    </citation>
    <scope>NUCLEOTIDE SEQUENCE</scope>
</reference>
<sequence>MDQTPIIGVFWDFENVRPANIYTSAFNVQLALERALPNISIDITAYGNTYNLLPHHKLPLYDSAIRLVNIADTQPSAGDRFMMKDMFHFALVNMPPSYVILISGDADFCPTFTALHDLGYTTVLIFQPGRESKLLRNLSDHTFFWDDMCKGHLVSPISNDAILRLAQRIDRVRPFEPPAYLGKIGGVANAAF</sequence>
<evidence type="ECO:0000313" key="2">
    <source>
        <dbReference type="EMBL" id="GJT33765.1"/>
    </source>
</evidence>
<evidence type="ECO:0000259" key="1">
    <source>
        <dbReference type="Pfam" id="PF01936"/>
    </source>
</evidence>
<dbReference type="InterPro" id="IPR021139">
    <property type="entry name" value="NYN"/>
</dbReference>
<keyword evidence="3" id="KW-1185">Reference proteome</keyword>
<organism evidence="2 3">
    <name type="scientific">Tanacetum coccineum</name>
    <dbReference type="NCBI Taxonomy" id="301880"/>
    <lineage>
        <taxon>Eukaryota</taxon>
        <taxon>Viridiplantae</taxon>
        <taxon>Streptophyta</taxon>
        <taxon>Embryophyta</taxon>
        <taxon>Tracheophyta</taxon>
        <taxon>Spermatophyta</taxon>
        <taxon>Magnoliopsida</taxon>
        <taxon>eudicotyledons</taxon>
        <taxon>Gunneridae</taxon>
        <taxon>Pentapetalae</taxon>
        <taxon>asterids</taxon>
        <taxon>campanulids</taxon>
        <taxon>Asterales</taxon>
        <taxon>Asteraceae</taxon>
        <taxon>Asteroideae</taxon>
        <taxon>Anthemideae</taxon>
        <taxon>Anthemidinae</taxon>
        <taxon>Tanacetum</taxon>
    </lineage>
</organism>
<reference evidence="2" key="1">
    <citation type="journal article" date="2022" name="Int. J. Mol. Sci.">
        <title>Draft Genome of Tanacetum Coccineum: Genomic Comparison of Closely Related Tanacetum-Family Plants.</title>
        <authorList>
            <person name="Yamashiro T."/>
            <person name="Shiraishi A."/>
            <person name="Nakayama K."/>
            <person name="Satake H."/>
        </authorList>
    </citation>
    <scope>NUCLEOTIDE SEQUENCE</scope>
</reference>
<gene>
    <name evidence="2" type="ORF">Tco_0924184</name>
</gene>
<dbReference type="Proteomes" id="UP001151760">
    <property type="component" value="Unassembled WGS sequence"/>
</dbReference>
<evidence type="ECO:0000313" key="3">
    <source>
        <dbReference type="Proteomes" id="UP001151760"/>
    </source>
</evidence>
<dbReference type="InterPro" id="IPR024768">
    <property type="entry name" value="Marf1"/>
</dbReference>
<feature type="domain" description="NYN" evidence="1">
    <location>
        <begin position="7"/>
        <end position="143"/>
    </location>
</feature>
<dbReference type="PANTHER" id="PTHR14379:SF3">
    <property type="entry name" value="MEIOSIS REGULATOR AND MRNA STABILITY FACTOR 1"/>
    <property type="match status" value="1"/>
</dbReference>
<dbReference type="EMBL" id="BQNB010014906">
    <property type="protein sequence ID" value="GJT33765.1"/>
    <property type="molecule type" value="Genomic_DNA"/>
</dbReference>
<dbReference type="PANTHER" id="PTHR14379">
    <property type="entry name" value="LIMKAIN B LKAP"/>
    <property type="match status" value="1"/>
</dbReference>
<comment type="caution">
    <text evidence="2">The sequence shown here is derived from an EMBL/GenBank/DDBJ whole genome shotgun (WGS) entry which is preliminary data.</text>
</comment>
<protein>
    <submittedName>
        <fullName evidence="2">Chromo domain protein LHP1</fullName>
    </submittedName>
</protein>
<name>A0ABQ5D372_9ASTR</name>
<accession>A0ABQ5D372</accession>